<feature type="transmembrane region" description="Helical" evidence="1">
    <location>
        <begin position="289"/>
        <end position="307"/>
    </location>
</feature>
<organism evidence="2 3">
    <name type="scientific">Comamonas aquatica</name>
    <dbReference type="NCBI Taxonomy" id="225991"/>
    <lineage>
        <taxon>Bacteria</taxon>
        <taxon>Pseudomonadati</taxon>
        <taxon>Pseudomonadota</taxon>
        <taxon>Betaproteobacteria</taxon>
        <taxon>Burkholderiales</taxon>
        <taxon>Comamonadaceae</taxon>
        <taxon>Comamonas</taxon>
    </lineage>
</organism>
<sequence length="365" mass="39771">MTLQIQFQASRTDQLLLLATMMVGCTVMLLMSTLRWVDWIFDRLPQWLVPAFIYASAVSIVASASRKYLHSCLIVNEWQAWSIFLGSTLAGLFWISICRKIAQKTPNPKLSRLTGSLAGTGLVVGAATCWIFYELSSLPNASVGMCARMGLLDLSLHSFLERILLLAQNGLQFQAAAPSLVLAAVWGMFVGLVVMLESRTAVVSMADYLQKTTPAFVSSKLGQPLMLWNAQLHAVLTSSTTVASSLSQSRSIIIWSLYRPSTLAIVFHAVALLLIALFASQWLAQLPQIALVVLMTLVGCSMLVPVLEKTWREAYSLQHPGIGGGLGLWVVLSITAITQQPLAGFAVPAIFAVVMYAWAKIAPKK</sequence>
<keyword evidence="1" id="KW-0472">Membrane</keyword>
<feature type="transmembrane region" description="Helical" evidence="1">
    <location>
        <begin position="15"/>
        <end position="35"/>
    </location>
</feature>
<proteinExistence type="predicted"/>
<protein>
    <submittedName>
        <fullName evidence="2">Uncharacterized protein</fullName>
    </submittedName>
</protein>
<dbReference type="RefSeq" id="WP_279852546.1">
    <property type="nucleotide sequence ID" value="NZ_JAOCIA010000080.1"/>
</dbReference>
<feature type="transmembrane region" description="Helical" evidence="1">
    <location>
        <begin position="263"/>
        <end position="283"/>
    </location>
</feature>
<reference evidence="2" key="1">
    <citation type="submission" date="2022-09" db="EMBL/GenBank/DDBJ databases">
        <title>Intensive care unit water sources are persistently colonized with multi-drug resistant bacteria and are the site of extensive horizontal gene transfer of antibiotic resistance genes.</title>
        <authorList>
            <person name="Diorio-Toth L."/>
        </authorList>
    </citation>
    <scope>NUCLEOTIDE SEQUENCE</scope>
    <source>
        <strain evidence="2">GD03686</strain>
    </source>
</reference>
<feature type="transmembrane region" description="Helical" evidence="1">
    <location>
        <begin position="319"/>
        <end position="336"/>
    </location>
</feature>
<dbReference type="Proteomes" id="UP001161294">
    <property type="component" value="Unassembled WGS sequence"/>
</dbReference>
<accession>A0AA43AYI0</accession>
<evidence type="ECO:0000256" key="1">
    <source>
        <dbReference type="SAM" id="Phobius"/>
    </source>
</evidence>
<dbReference type="EMBL" id="JAOCJW010000079">
    <property type="protein sequence ID" value="MDH2007437.1"/>
    <property type="molecule type" value="Genomic_DNA"/>
</dbReference>
<evidence type="ECO:0000313" key="2">
    <source>
        <dbReference type="EMBL" id="MDH2007437.1"/>
    </source>
</evidence>
<feature type="transmembrane region" description="Helical" evidence="1">
    <location>
        <begin position="342"/>
        <end position="359"/>
    </location>
</feature>
<evidence type="ECO:0000313" key="3">
    <source>
        <dbReference type="Proteomes" id="UP001161294"/>
    </source>
</evidence>
<gene>
    <name evidence="2" type="ORF">N5J23_18250</name>
</gene>
<feature type="transmembrane region" description="Helical" evidence="1">
    <location>
        <begin position="47"/>
        <end position="66"/>
    </location>
</feature>
<feature type="transmembrane region" description="Helical" evidence="1">
    <location>
        <begin position="175"/>
        <end position="196"/>
    </location>
</feature>
<dbReference type="AlphaFoldDB" id="A0AA43AYI0"/>
<comment type="caution">
    <text evidence="2">The sequence shown here is derived from an EMBL/GenBank/DDBJ whole genome shotgun (WGS) entry which is preliminary data.</text>
</comment>
<feature type="transmembrane region" description="Helical" evidence="1">
    <location>
        <begin position="110"/>
        <end position="133"/>
    </location>
</feature>
<keyword evidence="1" id="KW-0812">Transmembrane</keyword>
<keyword evidence="1" id="KW-1133">Transmembrane helix</keyword>
<name>A0AA43AYI0_9BURK</name>
<feature type="transmembrane region" description="Helical" evidence="1">
    <location>
        <begin position="78"/>
        <end position="98"/>
    </location>
</feature>